<feature type="transmembrane region" description="Helical" evidence="1">
    <location>
        <begin position="48"/>
        <end position="68"/>
    </location>
</feature>
<keyword evidence="4" id="KW-1185">Reference proteome</keyword>
<keyword evidence="1" id="KW-0812">Transmembrane</keyword>
<proteinExistence type="predicted"/>
<dbReference type="InterPro" id="IPR025828">
    <property type="entry name" value="Put_sensor_dom"/>
</dbReference>
<sequence length="223" mass="24158">MTTTFHQDGTRPNPSVLGSLGYLLMNLPVGIAGFVTFVVLLSVGVGTAVVWVGLPVLALAVVAARVSARVERARVYAMLDTYIASPYPPLPERGRWKARVRDSSTWKDMAYFLVLLPVGIAEFTTVVVFWSLALGATFLPVYYRFLPDGEYRVFDTENPVWVVDSFVEALAFTGLGLVVFAIAIPLTRAMGRGHARFARALLGPAPSAVRFDAAASSPLAHEV</sequence>
<dbReference type="Proteomes" id="UP000239203">
    <property type="component" value="Unassembled WGS sequence"/>
</dbReference>
<gene>
    <name evidence="3" type="ORF">CLV40_10423</name>
</gene>
<keyword evidence="1" id="KW-1133">Transmembrane helix</keyword>
<feature type="domain" description="Putative sensor" evidence="2">
    <location>
        <begin position="22"/>
        <end position="202"/>
    </location>
</feature>
<keyword evidence="1" id="KW-0472">Membrane</keyword>
<feature type="transmembrane region" description="Helical" evidence="1">
    <location>
        <begin position="162"/>
        <end position="186"/>
    </location>
</feature>
<organism evidence="3 4">
    <name type="scientific">Actinokineospora auranticolor</name>
    <dbReference type="NCBI Taxonomy" id="155976"/>
    <lineage>
        <taxon>Bacteria</taxon>
        <taxon>Bacillati</taxon>
        <taxon>Actinomycetota</taxon>
        <taxon>Actinomycetes</taxon>
        <taxon>Pseudonocardiales</taxon>
        <taxon>Pseudonocardiaceae</taxon>
        <taxon>Actinokineospora</taxon>
    </lineage>
</organism>
<evidence type="ECO:0000256" key="1">
    <source>
        <dbReference type="SAM" id="Phobius"/>
    </source>
</evidence>
<reference evidence="3 4" key="1">
    <citation type="submission" date="2018-02" db="EMBL/GenBank/DDBJ databases">
        <title>Genomic Encyclopedia of Archaeal and Bacterial Type Strains, Phase II (KMG-II): from individual species to whole genera.</title>
        <authorList>
            <person name="Goeker M."/>
        </authorList>
    </citation>
    <scope>NUCLEOTIDE SEQUENCE [LARGE SCALE GENOMIC DNA]</scope>
    <source>
        <strain evidence="3 4">YU 961-1</strain>
    </source>
</reference>
<evidence type="ECO:0000313" key="3">
    <source>
        <dbReference type="EMBL" id="PPK68780.1"/>
    </source>
</evidence>
<accession>A0A2S6GU90</accession>
<comment type="caution">
    <text evidence="3">The sequence shown here is derived from an EMBL/GenBank/DDBJ whole genome shotgun (WGS) entry which is preliminary data.</text>
</comment>
<evidence type="ECO:0000259" key="2">
    <source>
        <dbReference type="Pfam" id="PF13796"/>
    </source>
</evidence>
<dbReference type="OrthoDB" id="5183710at2"/>
<protein>
    <submittedName>
        <fullName evidence="3">Putative sensor protein</fullName>
    </submittedName>
</protein>
<evidence type="ECO:0000313" key="4">
    <source>
        <dbReference type="Proteomes" id="UP000239203"/>
    </source>
</evidence>
<feature type="transmembrane region" description="Helical" evidence="1">
    <location>
        <begin position="109"/>
        <end position="142"/>
    </location>
</feature>
<dbReference type="AlphaFoldDB" id="A0A2S6GU90"/>
<dbReference type="EMBL" id="PTIX01000004">
    <property type="protein sequence ID" value="PPK68780.1"/>
    <property type="molecule type" value="Genomic_DNA"/>
</dbReference>
<feature type="transmembrane region" description="Helical" evidence="1">
    <location>
        <begin position="20"/>
        <end position="42"/>
    </location>
</feature>
<dbReference type="Pfam" id="PF13796">
    <property type="entry name" value="Sensor"/>
    <property type="match status" value="1"/>
</dbReference>
<name>A0A2S6GU90_9PSEU</name>
<dbReference type="RefSeq" id="WP_104478358.1">
    <property type="nucleotide sequence ID" value="NZ_CP154825.1"/>
</dbReference>